<evidence type="ECO:0000256" key="4">
    <source>
        <dbReference type="ARBA" id="ARBA00022448"/>
    </source>
</evidence>
<evidence type="ECO:0000256" key="3">
    <source>
        <dbReference type="ARBA" id="ARBA00011469"/>
    </source>
</evidence>
<accession>A0A494XGL5</accession>
<keyword evidence="10" id="KW-0472">Membrane</keyword>
<comment type="caution">
    <text evidence="17">The sequence shown here is derived from an EMBL/GenBank/DDBJ whole genome shotgun (WGS) entry which is preliminary data.</text>
</comment>
<comment type="similarity">
    <text evidence="12">Belongs to the ABC transporter superfamily. Glutathione importer (TC 3.A.1.5.11) family.</text>
</comment>
<evidence type="ECO:0000256" key="7">
    <source>
        <dbReference type="ARBA" id="ARBA00022741"/>
    </source>
</evidence>
<dbReference type="InterPro" id="IPR003593">
    <property type="entry name" value="AAA+_ATPase"/>
</dbReference>
<evidence type="ECO:0000256" key="13">
    <source>
        <dbReference type="ARBA" id="ARBA00039050"/>
    </source>
</evidence>
<feature type="domain" description="ABC transporter" evidence="16">
    <location>
        <begin position="10"/>
        <end position="249"/>
    </location>
</feature>
<dbReference type="AlphaFoldDB" id="A0A494XGL5"/>
<keyword evidence="4" id="KW-0813">Transport</keyword>
<sequence>MSDVNDDIAIRIEALRVGFGHRAQPAIVLDGMDLSVKRGEVFGLIGPSGSGKSTLLRVLAGIERNWSGAIDVFEHRLAPRMRFKGALRRDVQMVFQDPYASLHPLHTIGRALTEALEVNRIDSPKRRIDAMLDEVGLPGDVLERYPHQLSGGQRQRVGIARALLLSPRVVLLDEPTSALDVSVQAEILNLLVRVKARHEMTFVLVSHDRGVLAHLCDRAAVIERGRIVETWDRQALSGWETETDADARVESWVPGASSPAAS</sequence>
<evidence type="ECO:0000256" key="15">
    <source>
        <dbReference type="ARBA" id="ARBA00047640"/>
    </source>
</evidence>
<dbReference type="Proteomes" id="UP000270342">
    <property type="component" value="Unassembled WGS sequence"/>
</dbReference>
<dbReference type="CDD" id="cd03257">
    <property type="entry name" value="ABC_NikE_OppD_transporters"/>
    <property type="match status" value="1"/>
</dbReference>
<reference evidence="17 18" key="1">
    <citation type="submission" date="2018-10" db="EMBL/GenBank/DDBJ databases">
        <title>Robbsia sp. DHC34, isolated from soil.</title>
        <authorList>
            <person name="Gao Z.-H."/>
            <person name="Qiu L.-H."/>
        </authorList>
    </citation>
    <scope>NUCLEOTIDE SEQUENCE [LARGE SCALE GENOMIC DNA]</scope>
    <source>
        <strain evidence="17 18">DHC34</strain>
    </source>
</reference>
<dbReference type="GO" id="GO:0016887">
    <property type="term" value="F:ATP hydrolysis activity"/>
    <property type="evidence" value="ECO:0007669"/>
    <property type="project" value="InterPro"/>
</dbReference>
<evidence type="ECO:0000256" key="6">
    <source>
        <dbReference type="ARBA" id="ARBA00022519"/>
    </source>
</evidence>
<comment type="catalytic activity">
    <reaction evidence="15">
        <text>glutathione(out) + ATP + H2O = glutathione(in) + ADP + phosphate + H(+)</text>
        <dbReference type="Rhea" id="RHEA:29791"/>
        <dbReference type="ChEBI" id="CHEBI:15377"/>
        <dbReference type="ChEBI" id="CHEBI:15378"/>
        <dbReference type="ChEBI" id="CHEBI:30616"/>
        <dbReference type="ChEBI" id="CHEBI:43474"/>
        <dbReference type="ChEBI" id="CHEBI:57925"/>
        <dbReference type="ChEBI" id="CHEBI:456216"/>
        <dbReference type="EC" id="7.4.2.10"/>
    </reaction>
</comment>
<evidence type="ECO:0000256" key="14">
    <source>
        <dbReference type="ARBA" id="ARBA00041187"/>
    </source>
</evidence>
<evidence type="ECO:0000256" key="1">
    <source>
        <dbReference type="ARBA" id="ARBA00004170"/>
    </source>
</evidence>
<evidence type="ECO:0000256" key="11">
    <source>
        <dbReference type="ARBA" id="ARBA00037530"/>
    </source>
</evidence>
<dbReference type="EMBL" id="RBZU01000010">
    <property type="protein sequence ID" value="RKP49668.1"/>
    <property type="molecule type" value="Genomic_DNA"/>
</dbReference>
<dbReference type="Pfam" id="PF00005">
    <property type="entry name" value="ABC_tran"/>
    <property type="match status" value="1"/>
</dbReference>
<evidence type="ECO:0000313" key="18">
    <source>
        <dbReference type="Proteomes" id="UP000270342"/>
    </source>
</evidence>
<dbReference type="PANTHER" id="PTHR43776:SF15">
    <property type="entry name" value="GLUTATHIONE IMPORT ATP-BINDING PROTEIN GSIA"/>
    <property type="match status" value="1"/>
</dbReference>
<dbReference type="OrthoDB" id="9802772at2"/>
<dbReference type="GO" id="GO:0005524">
    <property type="term" value="F:ATP binding"/>
    <property type="evidence" value="ECO:0007669"/>
    <property type="project" value="UniProtKB-KW"/>
</dbReference>
<dbReference type="GO" id="GO:0005886">
    <property type="term" value="C:plasma membrane"/>
    <property type="evidence" value="ECO:0007669"/>
    <property type="project" value="UniProtKB-SubCell"/>
</dbReference>
<keyword evidence="8 17" id="KW-0067">ATP-binding</keyword>
<evidence type="ECO:0000256" key="5">
    <source>
        <dbReference type="ARBA" id="ARBA00022475"/>
    </source>
</evidence>
<dbReference type="GO" id="GO:0055085">
    <property type="term" value="P:transmembrane transport"/>
    <property type="evidence" value="ECO:0007669"/>
    <property type="project" value="UniProtKB-ARBA"/>
</dbReference>
<keyword evidence="18" id="KW-1185">Reference proteome</keyword>
<gene>
    <name evidence="17" type="ORF">D7S86_20475</name>
</gene>
<dbReference type="Gene3D" id="3.40.50.300">
    <property type="entry name" value="P-loop containing nucleotide triphosphate hydrolases"/>
    <property type="match status" value="1"/>
</dbReference>
<organism evidence="17 18">
    <name type="scientific">Pararobbsia silviterrae</name>
    <dbReference type="NCBI Taxonomy" id="1792498"/>
    <lineage>
        <taxon>Bacteria</taxon>
        <taxon>Pseudomonadati</taxon>
        <taxon>Pseudomonadota</taxon>
        <taxon>Betaproteobacteria</taxon>
        <taxon>Burkholderiales</taxon>
        <taxon>Burkholderiaceae</taxon>
        <taxon>Pararobbsia</taxon>
    </lineage>
</organism>
<dbReference type="InterPro" id="IPR050319">
    <property type="entry name" value="ABC_transp_ATP-bind"/>
</dbReference>
<name>A0A494XGL5_9BURK</name>
<evidence type="ECO:0000256" key="12">
    <source>
        <dbReference type="ARBA" id="ARBA00038416"/>
    </source>
</evidence>
<keyword evidence="7" id="KW-0547">Nucleotide-binding</keyword>
<keyword evidence="9" id="KW-1278">Translocase</keyword>
<dbReference type="RefSeq" id="WP_121088731.1">
    <property type="nucleotide sequence ID" value="NZ_RBZU01000010.1"/>
</dbReference>
<evidence type="ECO:0000256" key="9">
    <source>
        <dbReference type="ARBA" id="ARBA00022967"/>
    </source>
</evidence>
<keyword evidence="5" id="KW-1003">Cell membrane</keyword>
<dbReference type="InterPro" id="IPR003439">
    <property type="entry name" value="ABC_transporter-like_ATP-bd"/>
</dbReference>
<dbReference type="SMART" id="SM00382">
    <property type="entry name" value="AAA"/>
    <property type="match status" value="1"/>
</dbReference>
<dbReference type="PANTHER" id="PTHR43776">
    <property type="entry name" value="TRANSPORT ATP-BINDING PROTEIN"/>
    <property type="match status" value="1"/>
</dbReference>
<evidence type="ECO:0000313" key="17">
    <source>
        <dbReference type="EMBL" id="RKP49668.1"/>
    </source>
</evidence>
<comment type="subunit">
    <text evidence="3">The complex is composed of two ATP-binding proteins (GsiA), two transmembrane proteins (GsiC and GsiD) and a solute-binding protein (GsiB).</text>
</comment>
<comment type="subcellular location">
    <subcellularLocation>
        <location evidence="2">Cell inner membrane</location>
    </subcellularLocation>
    <subcellularLocation>
        <location evidence="1">Membrane</location>
        <topology evidence="1">Peripheral membrane protein</topology>
    </subcellularLocation>
</comment>
<dbReference type="PROSITE" id="PS50893">
    <property type="entry name" value="ABC_TRANSPORTER_2"/>
    <property type="match status" value="1"/>
</dbReference>
<proteinExistence type="inferred from homology"/>
<evidence type="ECO:0000256" key="8">
    <source>
        <dbReference type="ARBA" id="ARBA00022840"/>
    </source>
</evidence>
<dbReference type="InterPro" id="IPR017871">
    <property type="entry name" value="ABC_transporter-like_CS"/>
</dbReference>
<dbReference type="SUPFAM" id="SSF52540">
    <property type="entry name" value="P-loop containing nucleoside triphosphate hydrolases"/>
    <property type="match status" value="1"/>
</dbReference>
<evidence type="ECO:0000256" key="2">
    <source>
        <dbReference type="ARBA" id="ARBA00004533"/>
    </source>
</evidence>
<comment type="function">
    <text evidence="11">Part of the ABC transporter complex GsiABCD involved in glutathione import. Responsible for energy coupling to the transport system.</text>
</comment>
<evidence type="ECO:0000256" key="10">
    <source>
        <dbReference type="ARBA" id="ARBA00023136"/>
    </source>
</evidence>
<protein>
    <recommendedName>
        <fullName evidence="14">Glutathione import ATP-binding protein GsiA</fullName>
        <ecNumber evidence="13">7.4.2.10</ecNumber>
    </recommendedName>
</protein>
<dbReference type="EC" id="7.4.2.10" evidence="13"/>
<keyword evidence="6" id="KW-0997">Cell inner membrane</keyword>
<dbReference type="PROSITE" id="PS00211">
    <property type="entry name" value="ABC_TRANSPORTER_1"/>
    <property type="match status" value="1"/>
</dbReference>
<dbReference type="InterPro" id="IPR027417">
    <property type="entry name" value="P-loop_NTPase"/>
</dbReference>
<evidence type="ECO:0000259" key="16">
    <source>
        <dbReference type="PROSITE" id="PS50893"/>
    </source>
</evidence>